<accession>A0A6J4NBM2</accession>
<dbReference type="InterPro" id="IPR010621">
    <property type="entry name" value="DUF1214"/>
</dbReference>
<dbReference type="InterPro" id="IPR037049">
    <property type="entry name" value="DUF1214_C_sf"/>
</dbReference>
<keyword evidence="1" id="KW-0812">Transmembrane</keyword>
<name>A0A6J4NBM2_9BACT</name>
<dbReference type="PANTHER" id="PTHR36509:SF2">
    <property type="entry name" value="BLL3101 PROTEIN"/>
    <property type="match status" value="1"/>
</dbReference>
<evidence type="ECO:0000256" key="1">
    <source>
        <dbReference type="SAM" id="Phobius"/>
    </source>
</evidence>
<evidence type="ECO:0000259" key="2">
    <source>
        <dbReference type="Pfam" id="PF06742"/>
    </source>
</evidence>
<proteinExistence type="predicted"/>
<dbReference type="Gene3D" id="2.60.120.600">
    <property type="entry name" value="Domain of unknown function DUF1214, C-terminal domain"/>
    <property type="match status" value="1"/>
</dbReference>
<dbReference type="AlphaFoldDB" id="A0A6J4NBM2"/>
<dbReference type="InterPro" id="IPR012038">
    <property type="entry name" value="UCP009471"/>
</dbReference>
<dbReference type="EMBL" id="CADCUR010000025">
    <property type="protein sequence ID" value="CAA9380653.1"/>
    <property type="molecule type" value="Genomic_DNA"/>
</dbReference>
<protein>
    <recommendedName>
        <fullName evidence="2">DUF1214 domain-containing protein</fullName>
    </recommendedName>
</protein>
<feature type="transmembrane region" description="Helical" evidence="1">
    <location>
        <begin position="7"/>
        <end position="30"/>
    </location>
</feature>
<keyword evidence="1" id="KW-0472">Membrane</keyword>
<gene>
    <name evidence="3" type="ORF">AVDCRST_MAG74-342</name>
</gene>
<dbReference type="PANTHER" id="PTHR36509">
    <property type="entry name" value="BLL3101 PROTEIN"/>
    <property type="match status" value="1"/>
</dbReference>
<keyword evidence="1" id="KW-1133">Transmembrane helix</keyword>
<dbReference type="PIRSF" id="PIRSF009471">
    <property type="entry name" value="UCP009471"/>
    <property type="match status" value="1"/>
</dbReference>
<sequence length="200" mass="21855">MRRIGVFALKFVIAIVAAILLAGGSVWYALRPTNYGGEIRNGEWTTDLTTGGKTAGLYQRAQVALYGLWAMSSSETIYFIANTDAAGAPLAPNCTYSVSGAGDPDARWWSLTVYKNFHFVPNEGKVYSYSQTSVEREPDDSWRVMVSPEKQPRNWLPTGDGAAGAAGDLKLVFRAYNPSQSFVNQIGSVKLPSVKRESCR</sequence>
<evidence type="ECO:0000313" key="3">
    <source>
        <dbReference type="EMBL" id="CAA9380653.1"/>
    </source>
</evidence>
<reference evidence="3" key="1">
    <citation type="submission" date="2020-02" db="EMBL/GenBank/DDBJ databases">
        <authorList>
            <person name="Meier V. D."/>
        </authorList>
    </citation>
    <scope>NUCLEOTIDE SEQUENCE</scope>
    <source>
        <strain evidence="3">AVDCRST_MAG74</strain>
    </source>
</reference>
<dbReference type="SUPFAM" id="SSF160935">
    <property type="entry name" value="VPA0735-like"/>
    <property type="match status" value="1"/>
</dbReference>
<dbReference type="Pfam" id="PF06742">
    <property type="entry name" value="DUF1214"/>
    <property type="match status" value="1"/>
</dbReference>
<organism evidence="3">
    <name type="scientific">uncultured Pyrinomonadaceae bacterium</name>
    <dbReference type="NCBI Taxonomy" id="2283094"/>
    <lineage>
        <taxon>Bacteria</taxon>
        <taxon>Pseudomonadati</taxon>
        <taxon>Acidobacteriota</taxon>
        <taxon>Blastocatellia</taxon>
        <taxon>Blastocatellales</taxon>
        <taxon>Pyrinomonadaceae</taxon>
        <taxon>environmental samples</taxon>
    </lineage>
</organism>
<feature type="domain" description="DUF1214" evidence="2">
    <location>
        <begin position="75"/>
        <end position="180"/>
    </location>
</feature>